<accession>A0A4Q7M356</accession>
<dbReference type="Proteomes" id="UP000293852">
    <property type="component" value="Unassembled WGS sequence"/>
</dbReference>
<dbReference type="AlphaFoldDB" id="A0A4Q7M356"/>
<proteinExistence type="predicted"/>
<feature type="compositionally biased region" description="Basic and acidic residues" evidence="1">
    <location>
        <begin position="1"/>
        <end position="12"/>
    </location>
</feature>
<dbReference type="RefSeq" id="WP_165399903.1">
    <property type="nucleotide sequence ID" value="NZ_SGWX01000001.1"/>
</dbReference>
<evidence type="ECO:0000313" key="2">
    <source>
        <dbReference type="EMBL" id="RZS61944.1"/>
    </source>
</evidence>
<comment type="caution">
    <text evidence="2">The sequence shown here is derived from an EMBL/GenBank/DDBJ whole genome shotgun (WGS) entry which is preliminary data.</text>
</comment>
<evidence type="ECO:0000256" key="1">
    <source>
        <dbReference type="SAM" id="MobiDB-lite"/>
    </source>
</evidence>
<keyword evidence="3" id="KW-1185">Reference proteome</keyword>
<protein>
    <submittedName>
        <fullName evidence="2">Uncharacterized protein</fullName>
    </submittedName>
</protein>
<name>A0A4Q7M356_9MICO</name>
<organism evidence="2 3">
    <name type="scientific">Xylanimonas ulmi</name>
    <dbReference type="NCBI Taxonomy" id="228973"/>
    <lineage>
        <taxon>Bacteria</taxon>
        <taxon>Bacillati</taxon>
        <taxon>Actinomycetota</taxon>
        <taxon>Actinomycetes</taxon>
        <taxon>Micrococcales</taxon>
        <taxon>Promicromonosporaceae</taxon>
        <taxon>Xylanimonas</taxon>
    </lineage>
</organism>
<evidence type="ECO:0000313" key="3">
    <source>
        <dbReference type="Proteomes" id="UP000293852"/>
    </source>
</evidence>
<reference evidence="2 3" key="1">
    <citation type="submission" date="2019-02" db="EMBL/GenBank/DDBJ databases">
        <title>Sequencing the genomes of 1000 actinobacteria strains.</title>
        <authorList>
            <person name="Klenk H.-P."/>
        </authorList>
    </citation>
    <scope>NUCLEOTIDE SEQUENCE [LARGE SCALE GENOMIC DNA]</scope>
    <source>
        <strain evidence="2 3">DSM 16932</strain>
    </source>
</reference>
<dbReference type="EMBL" id="SGWX01000001">
    <property type="protein sequence ID" value="RZS61944.1"/>
    <property type="molecule type" value="Genomic_DNA"/>
</dbReference>
<sequence>MEPDTEAERERVLAQAQAEAKALREEPDYTAEVRSLDEAVGPICAR</sequence>
<gene>
    <name evidence="2" type="ORF">EV386_2260</name>
</gene>
<feature type="region of interest" description="Disordered" evidence="1">
    <location>
        <begin position="1"/>
        <end position="26"/>
    </location>
</feature>